<sequence length="776" mass="86029">MGSQSDGRDLPSPTLEMQHLYSEIDRLKQEHTELLNGLKNRYETTRASLVAQIQQLDKVTDDAVKKTQYSFKQRKELIMREVRNLETREKNKKGAIVFERLPAEVLGIIFDEFVNGEGEVGVGGSPWTLAFVCRFWYTTVLSTPRLWRTLLVTDRSIGFWTSKRQVLGASNSKGVGPLVQPSGPQRQLPSLWSATQVCGNPTQLRIILQRSGVSPLDVTLAFAQLHRFDLSDLPLPSIQMLYMLFTPPVCTRISHLELDSSRGQYLSTLQLPASCAQSYSVPSSPHALPTPLTIGFPGPVGYPATGYNTVGGFSSYETAMLGAADIFKGPLTRIRSLSLHDYNVLPNWPIIQLVTKACDSSDHPGLGAVRLYISGLPTQLVDERKLWSKVKYLQLDTVTDLNRLLVGDVEVEELMLGSDYSPTQRWKTRDGKRISSLFQYLLTWFVLEDVPEAWPNRGTLNVNFLRLTSLSIVVDDFSILSRLTFPVLQSLEITAGTRYHTQSTAAFGMTGANNADIAAQYAHPDFVVPLPSLKSLKVRSPHCAPLAHFQMPVLEKLHLTTECKPKIRCEADLEPFFFPNDLKQKRPEDAAGSKADTPTETENPHLVSNAVTATRVSHFKTLREFHFGADLTDKAVVRIIKALPALRVLSLRLTKRVGLKIFEELAIGKITGRVVSSITAPDLRIFKVDCTGEVEDVKKKAKKNSDQTTGRIDLDPPEPTPTSAGGAGGAASEPNDADSAKTLAKAMTKLATTRKRFWTALETCEVVWPDGKVETF</sequence>
<protein>
    <submittedName>
        <fullName evidence="2">Uncharacterized protein</fullName>
    </submittedName>
</protein>
<dbReference type="EMBL" id="CAFZ01000254">
    <property type="protein sequence ID" value="CCA73801.1"/>
    <property type="molecule type" value="Genomic_DNA"/>
</dbReference>
<feature type="compositionally biased region" description="Low complexity" evidence="1">
    <location>
        <begin position="730"/>
        <end position="741"/>
    </location>
</feature>
<evidence type="ECO:0000313" key="2">
    <source>
        <dbReference type="EMBL" id="CCA73801.1"/>
    </source>
</evidence>
<evidence type="ECO:0000313" key="3">
    <source>
        <dbReference type="Proteomes" id="UP000007148"/>
    </source>
</evidence>
<dbReference type="InParanoid" id="G4TR58"/>
<dbReference type="OrthoDB" id="3365698at2759"/>
<dbReference type="PANTHER" id="PTHR16134:SF119">
    <property type="entry name" value="AT02038P-RELATED"/>
    <property type="match status" value="1"/>
</dbReference>
<keyword evidence="3" id="KW-1185">Reference proteome</keyword>
<name>G4TR58_SERID</name>
<feature type="compositionally biased region" description="Basic and acidic residues" evidence="1">
    <location>
        <begin position="582"/>
        <end position="591"/>
    </location>
</feature>
<dbReference type="Proteomes" id="UP000007148">
    <property type="component" value="Unassembled WGS sequence"/>
</dbReference>
<proteinExistence type="predicted"/>
<feature type="region of interest" description="Disordered" evidence="1">
    <location>
        <begin position="698"/>
        <end position="741"/>
    </location>
</feature>
<dbReference type="HOGENOM" id="CLU_423448_0_0_1"/>
<dbReference type="PANTHER" id="PTHR16134">
    <property type="entry name" value="F-BOX/TPR REPEAT PROTEIN POF3"/>
    <property type="match status" value="1"/>
</dbReference>
<organism evidence="2 3">
    <name type="scientific">Serendipita indica (strain DSM 11827)</name>
    <name type="common">Root endophyte fungus</name>
    <name type="synonym">Piriformospora indica</name>
    <dbReference type="NCBI Taxonomy" id="1109443"/>
    <lineage>
        <taxon>Eukaryota</taxon>
        <taxon>Fungi</taxon>
        <taxon>Dikarya</taxon>
        <taxon>Basidiomycota</taxon>
        <taxon>Agaricomycotina</taxon>
        <taxon>Agaricomycetes</taxon>
        <taxon>Sebacinales</taxon>
        <taxon>Serendipitaceae</taxon>
        <taxon>Serendipita</taxon>
    </lineage>
</organism>
<dbReference type="AlphaFoldDB" id="G4TR58"/>
<comment type="caution">
    <text evidence="2">The sequence shown here is derived from an EMBL/GenBank/DDBJ whole genome shotgun (WGS) entry which is preliminary data.</text>
</comment>
<feature type="region of interest" description="Disordered" evidence="1">
    <location>
        <begin position="580"/>
        <end position="603"/>
    </location>
</feature>
<gene>
    <name evidence="2" type="ORF">PIIN_07755</name>
</gene>
<evidence type="ECO:0000256" key="1">
    <source>
        <dbReference type="SAM" id="MobiDB-lite"/>
    </source>
</evidence>
<reference evidence="2 3" key="1">
    <citation type="journal article" date="2011" name="PLoS Pathog.">
        <title>Endophytic Life Strategies Decoded by Genome and Transcriptome Analyses of the Mutualistic Root Symbiont Piriformospora indica.</title>
        <authorList>
            <person name="Zuccaro A."/>
            <person name="Lahrmann U."/>
            <person name="Guldener U."/>
            <person name="Langen G."/>
            <person name="Pfiffi S."/>
            <person name="Biedenkopf D."/>
            <person name="Wong P."/>
            <person name="Samans B."/>
            <person name="Grimm C."/>
            <person name="Basiewicz M."/>
            <person name="Murat C."/>
            <person name="Martin F."/>
            <person name="Kogel K.H."/>
        </authorList>
    </citation>
    <scope>NUCLEOTIDE SEQUENCE [LARGE SCALE GENOMIC DNA]</scope>
    <source>
        <strain evidence="2 3">DSM 11827</strain>
    </source>
</reference>
<accession>G4TR58</accession>